<gene>
    <name evidence="1" type="ORF">LCGC14_3028880</name>
</gene>
<protein>
    <submittedName>
        <fullName evidence="1">Uncharacterized protein</fullName>
    </submittedName>
</protein>
<comment type="caution">
    <text evidence="1">The sequence shown here is derived from an EMBL/GenBank/DDBJ whole genome shotgun (WGS) entry which is preliminary data.</text>
</comment>
<feature type="non-terminal residue" evidence="1">
    <location>
        <position position="35"/>
    </location>
</feature>
<evidence type="ECO:0000313" key="1">
    <source>
        <dbReference type="EMBL" id="KKK59988.1"/>
    </source>
</evidence>
<organism evidence="1">
    <name type="scientific">marine sediment metagenome</name>
    <dbReference type="NCBI Taxonomy" id="412755"/>
    <lineage>
        <taxon>unclassified sequences</taxon>
        <taxon>metagenomes</taxon>
        <taxon>ecological metagenomes</taxon>
    </lineage>
</organism>
<sequence length="35" mass="3911">MAWKNCENCQGQGRTYNWGTNVSADCYHCGTNGKI</sequence>
<name>A0A0F8WTF1_9ZZZZ</name>
<reference evidence="1" key="1">
    <citation type="journal article" date="2015" name="Nature">
        <title>Complex archaea that bridge the gap between prokaryotes and eukaryotes.</title>
        <authorList>
            <person name="Spang A."/>
            <person name="Saw J.H."/>
            <person name="Jorgensen S.L."/>
            <person name="Zaremba-Niedzwiedzka K."/>
            <person name="Martijn J."/>
            <person name="Lind A.E."/>
            <person name="van Eijk R."/>
            <person name="Schleper C."/>
            <person name="Guy L."/>
            <person name="Ettema T.J."/>
        </authorList>
    </citation>
    <scope>NUCLEOTIDE SEQUENCE</scope>
</reference>
<proteinExistence type="predicted"/>
<dbReference type="EMBL" id="LAZR01063193">
    <property type="protein sequence ID" value="KKK59988.1"/>
    <property type="molecule type" value="Genomic_DNA"/>
</dbReference>
<dbReference type="AlphaFoldDB" id="A0A0F8WTF1"/>
<accession>A0A0F8WTF1</accession>